<keyword evidence="2" id="KW-1185">Reference proteome</keyword>
<sequence>MQLSRTLAYRVLAHAEIESYLEDRVWEVTLNAKQMWNNGGKTCLTLISLIAFSGQNMEIPPDTLTPKQGNKTVPLDKIKISKKIDLAIKAFKKVIDNNHGVKEANILALLLPIGIDSDDLDPAWLANMNTFGRERGIVAHTSATSYRTIQPPDPANELSMVEQITEQLLKLDELINKLMQ</sequence>
<evidence type="ECO:0008006" key="3">
    <source>
        <dbReference type="Google" id="ProtNLM"/>
    </source>
</evidence>
<reference evidence="1 2" key="1">
    <citation type="submission" date="2023-01" db="EMBL/GenBank/DDBJ databases">
        <title>Genomes from the Australian National Cyanobacteria Reference Collection.</title>
        <authorList>
            <person name="Willis A."/>
            <person name="Lee E.M.F."/>
        </authorList>
    </citation>
    <scope>NUCLEOTIDE SEQUENCE [LARGE SCALE GENOMIC DNA]</scope>
    <source>
        <strain evidence="1 2">CS-1033</strain>
    </source>
</reference>
<comment type="caution">
    <text evidence="1">The sequence shown here is derived from an EMBL/GenBank/DDBJ whole genome shotgun (WGS) entry which is preliminary data.</text>
</comment>
<organism evidence="1 2">
    <name type="scientific">Anabaenopsis arnoldii</name>
    <dbReference type="NCBI Taxonomy" id="2152938"/>
    <lineage>
        <taxon>Bacteria</taxon>
        <taxon>Bacillati</taxon>
        <taxon>Cyanobacteriota</taxon>
        <taxon>Cyanophyceae</taxon>
        <taxon>Nostocales</taxon>
        <taxon>Nodulariaceae</taxon>
        <taxon>Anabaenopsis</taxon>
    </lineage>
</organism>
<dbReference type="RefSeq" id="WP_271731508.1">
    <property type="nucleotide sequence ID" value="NZ_JANQDP010000052.1"/>
</dbReference>
<dbReference type="EMBL" id="JAQMUH010000053">
    <property type="protein sequence ID" value="MDB9538852.1"/>
    <property type="molecule type" value="Genomic_DNA"/>
</dbReference>
<name>A0ABT5AQ69_9CYAN</name>
<evidence type="ECO:0000313" key="2">
    <source>
        <dbReference type="Proteomes" id="UP001212499"/>
    </source>
</evidence>
<accession>A0ABT5AQ69</accession>
<dbReference type="Proteomes" id="UP001212499">
    <property type="component" value="Unassembled WGS sequence"/>
</dbReference>
<gene>
    <name evidence="1" type="ORF">PN457_04120</name>
</gene>
<evidence type="ECO:0000313" key="1">
    <source>
        <dbReference type="EMBL" id="MDB9538852.1"/>
    </source>
</evidence>
<protein>
    <recommendedName>
        <fullName evidence="3">RiboL-PSP-HEPN domain-containing protein</fullName>
    </recommendedName>
</protein>
<proteinExistence type="predicted"/>